<dbReference type="PANTHER" id="PTHR33103:SF93">
    <property type="entry name" value="DUF674 FAMILY PROTEIN"/>
    <property type="match status" value="1"/>
</dbReference>
<sequence>MASKQEQEQKLHLTLLVDKEKNRVVVAEANGDFVDTLFSFLTLPLGTITRLVFKNQQEQETFGCIRNLYKSVENSSDEVFFNRICKKMLLYPRNDSESYCQKLKVNVDDSEPTKYFICSTCVEGKGLLSTFAGASCSCGKLMDKEIKLHREFSNSDCVFVEKQTLYLIFDDLKVLRSFPGNTLHQLQQLGYKNINKLTHMSAIVGLNEILDLLRKALTSKSPLSDVFLANSKFPCKCTLSSRTPLSDVPSTTTVMALKVTISKSKKKIVYAEVERDFVDFLFSFLTAPIGTIVEQLNGNYCIGCMNNLKKSVNELYFSCLIVIIPLGTPIRNPKVTPQFGCVKQPLKKLCEQDAPTYRYCNNGVVIDYSYQKSRAMNLFDPRSPYGTIESAVGFVTWKSKFIVWDNLQVTPLENNTSSIAFLQKLNIPLDDLEEHEVRIGKKEALYLLGASLTSNGAALTEALFHLIKVPKEETN</sequence>
<comment type="caution">
    <text evidence="1">The sequence shown here is derived from an EMBL/GenBank/DDBJ whole genome shotgun (WGS) entry which is preliminary data.</text>
</comment>
<dbReference type="Proteomes" id="UP001058974">
    <property type="component" value="Chromosome 7"/>
</dbReference>
<evidence type="ECO:0000313" key="1">
    <source>
        <dbReference type="EMBL" id="KAI5391916.1"/>
    </source>
</evidence>
<accession>A0A9D4VYD9</accession>
<dbReference type="InterPro" id="IPR007750">
    <property type="entry name" value="DUF674"/>
</dbReference>
<dbReference type="Gramene" id="Psat07G0664100-T1">
    <property type="protein sequence ID" value="KAI5391916.1"/>
    <property type="gene ID" value="KIW84_076641"/>
</dbReference>
<proteinExistence type="predicted"/>
<dbReference type="Pfam" id="PF05056">
    <property type="entry name" value="DUF674"/>
    <property type="match status" value="1"/>
</dbReference>
<gene>
    <name evidence="1" type="ORF">KIW84_076641</name>
</gene>
<keyword evidence="2" id="KW-1185">Reference proteome</keyword>
<dbReference type="PANTHER" id="PTHR33103">
    <property type="entry name" value="OS01G0153900 PROTEIN"/>
    <property type="match status" value="1"/>
</dbReference>
<protein>
    <recommendedName>
        <fullName evidence="3">DUF674 family protein</fullName>
    </recommendedName>
</protein>
<evidence type="ECO:0008006" key="3">
    <source>
        <dbReference type="Google" id="ProtNLM"/>
    </source>
</evidence>
<dbReference type="AlphaFoldDB" id="A0A9D4VYD9"/>
<name>A0A9D4VYD9_PEA</name>
<dbReference type="EMBL" id="JAMSHJ010000007">
    <property type="protein sequence ID" value="KAI5391916.1"/>
    <property type="molecule type" value="Genomic_DNA"/>
</dbReference>
<dbReference type="OrthoDB" id="1277335at2759"/>
<organism evidence="1 2">
    <name type="scientific">Pisum sativum</name>
    <name type="common">Garden pea</name>
    <name type="synonym">Lathyrus oleraceus</name>
    <dbReference type="NCBI Taxonomy" id="3888"/>
    <lineage>
        <taxon>Eukaryota</taxon>
        <taxon>Viridiplantae</taxon>
        <taxon>Streptophyta</taxon>
        <taxon>Embryophyta</taxon>
        <taxon>Tracheophyta</taxon>
        <taxon>Spermatophyta</taxon>
        <taxon>Magnoliopsida</taxon>
        <taxon>eudicotyledons</taxon>
        <taxon>Gunneridae</taxon>
        <taxon>Pentapetalae</taxon>
        <taxon>rosids</taxon>
        <taxon>fabids</taxon>
        <taxon>Fabales</taxon>
        <taxon>Fabaceae</taxon>
        <taxon>Papilionoideae</taxon>
        <taxon>50 kb inversion clade</taxon>
        <taxon>NPAAA clade</taxon>
        <taxon>Hologalegina</taxon>
        <taxon>IRL clade</taxon>
        <taxon>Fabeae</taxon>
        <taxon>Lathyrus</taxon>
    </lineage>
</organism>
<evidence type="ECO:0000313" key="2">
    <source>
        <dbReference type="Proteomes" id="UP001058974"/>
    </source>
</evidence>
<reference evidence="1 2" key="1">
    <citation type="journal article" date="2022" name="Nat. Genet.">
        <title>Improved pea reference genome and pan-genome highlight genomic features and evolutionary characteristics.</title>
        <authorList>
            <person name="Yang T."/>
            <person name="Liu R."/>
            <person name="Luo Y."/>
            <person name="Hu S."/>
            <person name="Wang D."/>
            <person name="Wang C."/>
            <person name="Pandey M.K."/>
            <person name="Ge S."/>
            <person name="Xu Q."/>
            <person name="Li N."/>
            <person name="Li G."/>
            <person name="Huang Y."/>
            <person name="Saxena R.K."/>
            <person name="Ji Y."/>
            <person name="Li M."/>
            <person name="Yan X."/>
            <person name="He Y."/>
            <person name="Liu Y."/>
            <person name="Wang X."/>
            <person name="Xiang C."/>
            <person name="Varshney R.K."/>
            <person name="Ding H."/>
            <person name="Gao S."/>
            <person name="Zong X."/>
        </authorList>
    </citation>
    <scope>NUCLEOTIDE SEQUENCE [LARGE SCALE GENOMIC DNA]</scope>
    <source>
        <strain evidence="1 2">cv. Zhongwan 6</strain>
    </source>
</reference>